<dbReference type="Proteomes" id="UP001597417">
    <property type="component" value="Unassembled WGS sequence"/>
</dbReference>
<evidence type="ECO:0000313" key="1">
    <source>
        <dbReference type="EMBL" id="MFD2419010.1"/>
    </source>
</evidence>
<gene>
    <name evidence="1" type="ORF">ACFSXZ_22010</name>
</gene>
<dbReference type="EMBL" id="JBHUKR010000010">
    <property type="protein sequence ID" value="MFD2419010.1"/>
    <property type="molecule type" value="Genomic_DNA"/>
</dbReference>
<sequence length="93" mass="10353">MTDQDDRDEYVAELVQEVLPVDTAYAVLSSEDFSRFAAVLASAGHGDARKMEGLLREAVVELEPHTLEWLAVGAESPVGFLTNRVRRARYEQS</sequence>
<comment type="caution">
    <text evidence="1">The sequence shown here is derived from an EMBL/GenBank/DDBJ whole genome shotgun (WGS) entry which is preliminary data.</text>
</comment>
<proteinExistence type="predicted"/>
<name>A0ABW5FVH7_9PSEU</name>
<evidence type="ECO:0000313" key="2">
    <source>
        <dbReference type="Proteomes" id="UP001597417"/>
    </source>
</evidence>
<accession>A0ABW5FVH7</accession>
<keyword evidence="2" id="KW-1185">Reference proteome</keyword>
<reference evidence="2" key="1">
    <citation type="journal article" date="2019" name="Int. J. Syst. Evol. Microbiol.">
        <title>The Global Catalogue of Microorganisms (GCM) 10K type strain sequencing project: providing services to taxonomists for standard genome sequencing and annotation.</title>
        <authorList>
            <consortium name="The Broad Institute Genomics Platform"/>
            <consortium name="The Broad Institute Genome Sequencing Center for Infectious Disease"/>
            <person name="Wu L."/>
            <person name="Ma J."/>
        </authorList>
    </citation>
    <scope>NUCLEOTIDE SEQUENCE [LARGE SCALE GENOMIC DNA]</scope>
    <source>
        <strain evidence="2">CGMCC 4.7645</strain>
    </source>
</reference>
<dbReference type="RefSeq" id="WP_378267029.1">
    <property type="nucleotide sequence ID" value="NZ_JBHUKR010000010.1"/>
</dbReference>
<protein>
    <submittedName>
        <fullName evidence="1">Uncharacterized protein</fullName>
    </submittedName>
</protein>
<organism evidence="1 2">
    <name type="scientific">Amycolatopsis pigmentata</name>
    <dbReference type="NCBI Taxonomy" id="450801"/>
    <lineage>
        <taxon>Bacteria</taxon>
        <taxon>Bacillati</taxon>
        <taxon>Actinomycetota</taxon>
        <taxon>Actinomycetes</taxon>
        <taxon>Pseudonocardiales</taxon>
        <taxon>Pseudonocardiaceae</taxon>
        <taxon>Amycolatopsis</taxon>
    </lineage>
</organism>